<organism evidence="2 3">
    <name type="scientific">Mycoplasma nasistruthionis</name>
    <dbReference type="NCBI Taxonomy" id="353852"/>
    <lineage>
        <taxon>Bacteria</taxon>
        <taxon>Bacillati</taxon>
        <taxon>Mycoplasmatota</taxon>
        <taxon>Mollicutes</taxon>
        <taxon>Mycoplasmataceae</taxon>
        <taxon>Mycoplasma</taxon>
    </lineage>
</organism>
<accession>A0A4Y6I587</accession>
<feature type="transmembrane region" description="Helical" evidence="1">
    <location>
        <begin position="348"/>
        <end position="368"/>
    </location>
</feature>
<proteinExistence type="predicted"/>
<feature type="transmembrane region" description="Helical" evidence="1">
    <location>
        <begin position="79"/>
        <end position="100"/>
    </location>
</feature>
<protein>
    <recommendedName>
        <fullName evidence="4">DUF3137 domain-containing protein</fullName>
    </recommendedName>
</protein>
<evidence type="ECO:0000313" key="2">
    <source>
        <dbReference type="EMBL" id="QDF64766.1"/>
    </source>
</evidence>
<keyword evidence="1" id="KW-0812">Transmembrane</keyword>
<dbReference type="AlphaFoldDB" id="A0A4Y6I587"/>
<dbReference type="EMBL" id="CP041147">
    <property type="protein sequence ID" value="QDF64766.1"/>
    <property type="molecule type" value="Genomic_DNA"/>
</dbReference>
<evidence type="ECO:0008006" key="4">
    <source>
        <dbReference type="Google" id="ProtNLM"/>
    </source>
</evidence>
<evidence type="ECO:0000256" key="1">
    <source>
        <dbReference type="SAM" id="Phobius"/>
    </source>
</evidence>
<dbReference type="Proteomes" id="UP000315201">
    <property type="component" value="Chromosome"/>
</dbReference>
<evidence type="ECO:0000313" key="3">
    <source>
        <dbReference type="Proteomes" id="UP000315201"/>
    </source>
</evidence>
<sequence>MKRVSDITTFNEFKTQADEHALPIIEKAVNELFERPEMAEQRKAEKQRILFICLAILGFVLGVLFGFASLSVQNTAGKVALQIFGAIFLIPGIVFAVLASSKAKLISRLKAQLNSFLIANLQPHNLYKEIISKINPNWEYFGNRFVPDNIANGFDSKDRVFTKDEYLITKPTPIPNSAHLYQVNEVKSIVLDKKYPVHVGNHKWEQIIERTDRQGNVYYEKHYFDAVTIKVDIRALEEYKRTDFSMFRKKWIGGKRIEFENDKFNNVFNIEAMDELRIRTYFTVLAQENLLKLYTENLEYTCSRYISVRAVDDVIYFSFMAPEGFMDIDIPKKFHTVDSTVKTIYKDILLDIYTVSFMLQLVYVPVYLY</sequence>
<gene>
    <name evidence="2" type="ORF">FIV53_00295</name>
</gene>
<keyword evidence="1" id="KW-0472">Membrane</keyword>
<feature type="transmembrane region" description="Helical" evidence="1">
    <location>
        <begin position="49"/>
        <end position="67"/>
    </location>
</feature>
<reference evidence="2 3" key="1">
    <citation type="submission" date="2019-06" db="EMBL/GenBank/DDBJ databases">
        <title>Mycoplasma nasistruthionis sp. nov. str Ms03.</title>
        <authorList>
            <person name="Botes A."/>
        </authorList>
    </citation>
    <scope>NUCLEOTIDE SEQUENCE [LARGE SCALE GENOMIC DNA]</scope>
    <source>
        <strain evidence="2 3">Ms03</strain>
    </source>
</reference>
<dbReference type="RefSeq" id="WP_208664832.1">
    <property type="nucleotide sequence ID" value="NZ_CP041147.1"/>
</dbReference>
<keyword evidence="3" id="KW-1185">Reference proteome</keyword>
<keyword evidence="1" id="KW-1133">Transmembrane helix</keyword>
<name>A0A4Y6I587_9MOLU</name>